<sequence length="268" mass="27894">MVFSLCRAPARVLLVSVLLAVSACDPSEGGAGGDPWTTLDGWTAHGDEAVRIAGLVDEVSVEGGIWVIRSPNGEEWAPIELPEPFRIEGAGVVADVRPRPDLLSIGMRGTLVEVLRIRHGSVPGVDDAEEGAPVESAAARTEAPARLVGEWRIVEAHLPGVSTGPADAGRWIGQTVQYGSTFAYGPNGECGAAVFDARRVELDGLLSGAYGVPRESLPPVAEADEAILVEVQCDGGAWTALGATVLLLDDGTALTPWDGAFLTLEGAR</sequence>
<protein>
    <submittedName>
        <fullName evidence="2">Uncharacterized protein</fullName>
    </submittedName>
</protein>
<evidence type="ECO:0000313" key="3">
    <source>
        <dbReference type="Proteomes" id="UP001484239"/>
    </source>
</evidence>
<keyword evidence="1" id="KW-0732">Signal</keyword>
<name>A0ABU9EB62_9BACT</name>
<dbReference type="EMBL" id="JBBHLI010000008">
    <property type="protein sequence ID" value="MEK9501961.1"/>
    <property type="molecule type" value="Genomic_DNA"/>
</dbReference>
<reference evidence="2 3" key="1">
    <citation type="submission" date="2024-02" db="EMBL/GenBank/DDBJ databases">
        <title>A novel Gemmatimonadota bacterium.</title>
        <authorList>
            <person name="Du Z.-J."/>
            <person name="Ye Y.-Q."/>
        </authorList>
    </citation>
    <scope>NUCLEOTIDE SEQUENCE [LARGE SCALE GENOMIC DNA]</scope>
    <source>
        <strain evidence="2 3">DH-20</strain>
    </source>
</reference>
<dbReference type="Proteomes" id="UP001484239">
    <property type="component" value="Unassembled WGS sequence"/>
</dbReference>
<accession>A0ABU9EB62</accession>
<proteinExistence type="predicted"/>
<gene>
    <name evidence="2" type="ORF">WI372_13290</name>
</gene>
<comment type="caution">
    <text evidence="2">The sequence shown here is derived from an EMBL/GenBank/DDBJ whole genome shotgun (WGS) entry which is preliminary data.</text>
</comment>
<evidence type="ECO:0000313" key="2">
    <source>
        <dbReference type="EMBL" id="MEK9501961.1"/>
    </source>
</evidence>
<organism evidence="2 3">
    <name type="scientific">Gaopeijia maritima</name>
    <dbReference type="NCBI Taxonomy" id="3119007"/>
    <lineage>
        <taxon>Bacteria</taxon>
        <taxon>Pseudomonadati</taxon>
        <taxon>Gemmatimonadota</taxon>
        <taxon>Longimicrobiia</taxon>
        <taxon>Gaopeijiales</taxon>
        <taxon>Gaopeijiaceae</taxon>
        <taxon>Gaopeijia</taxon>
    </lineage>
</organism>
<feature type="chain" id="PRO_5045413273" evidence="1">
    <location>
        <begin position="24"/>
        <end position="268"/>
    </location>
</feature>
<feature type="signal peptide" evidence="1">
    <location>
        <begin position="1"/>
        <end position="23"/>
    </location>
</feature>
<evidence type="ECO:0000256" key="1">
    <source>
        <dbReference type="SAM" id="SignalP"/>
    </source>
</evidence>
<dbReference type="PROSITE" id="PS51257">
    <property type="entry name" value="PROKAR_LIPOPROTEIN"/>
    <property type="match status" value="1"/>
</dbReference>
<keyword evidence="3" id="KW-1185">Reference proteome</keyword>
<dbReference type="RefSeq" id="WP_405282649.1">
    <property type="nucleotide sequence ID" value="NZ_CP144380.1"/>
</dbReference>